<dbReference type="Proteomes" id="UP001313282">
    <property type="component" value="Unassembled WGS sequence"/>
</dbReference>
<dbReference type="AlphaFoldDB" id="A0AAN8MSG1"/>
<accession>A0AAN8MSG1</accession>
<feature type="compositionally biased region" description="Low complexity" evidence="1">
    <location>
        <begin position="30"/>
        <end position="39"/>
    </location>
</feature>
<feature type="compositionally biased region" description="Polar residues" evidence="1">
    <location>
        <begin position="40"/>
        <end position="54"/>
    </location>
</feature>
<feature type="region of interest" description="Disordered" evidence="1">
    <location>
        <begin position="206"/>
        <end position="267"/>
    </location>
</feature>
<reference evidence="3 4" key="1">
    <citation type="submission" date="2019-10" db="EMBL/GenBank/DDBJ databases">
        <authorList>
            <person name="Palmer J.M."/>
        </authorList>
    </citation>
    <scope>NUCLEOTIDE SEQUENCE [LARGE SCALE GENOMIC DNA]</scope>
    <source>
        <strain evidence="3 4">TWF718</strain>
    </source>
</reference>
<gene>
    <name evidence="3" type="ORF">TWF718_004583</name>
</gene>
<comment type="caution">
    <text evidence="3">The sequence shown here is derived from an EMBL/GenBank/DDBJ whole genome shotgun (WGS) entry which is preliminary data.</text>
</comment>
<evidence type="ECO:0000256" key="2">
    <source>
        <dbReference type="SAM" id="SignalP"/>
    </source>
</evidence>
<evidence type="ECO:0000256" key="1">
    <source>
        <dbReference type="SAM" id="MobiDB-lite"/>
    </source>
</evidence>
<name>A0AAN8MSG1_9PEZI</name>
<feature type="chain" id="PRO_5043034690" evidence="2">
    <location>
        <begin position="19"/>
        <end position="267"/>
    </location>
</feature>
<sequence length="267" mass="28891">MTMLKIVAILSASTLVVAPPPGQYSKYRPQSQSQSQSQSPNQRDSFSSGGTNSFRAPIIVPATPLTENPNPISANIPLNSDYSISQYSPSEGSREIKIELATVQFPSGGGGQNSGLLLSPVGTPRSARRLESRFPTRGQRQAGISPAPKKTRGIQWEDYENFVVDTPTEYERVTIPTTIQMLGMPSTARGPKPTFRDPVVMTPNWGSLAQGRGDGEDVEDDSGSSIDENYLDGLDDAPQTDQITSYRPGLTPRVQRAMASRGGQYKN</sequence>
<organism evidence="3 4">
    <name type="scientific">Orbilia javanica</name>
    <dbReference type="NCBI Taxonomy" id="47235"/>
    <lineage>
        <taxon>Eukaryota</taxon>
        <taxon>Fungi</taxon>
        <taxon>Dikarya</taxon>
        <taxon>Ascomycota</taxon>
        <taxon>Pezizomycotina</taxon>
        <taxon>Orbiliomycetes</taxon>
        <taxon>Orbiliales</taxon>
        <taxon>Orbiliaceae</taxon>
        <taxon>Orbilia</taxon>
    </lineage>
</organism>
<evidence type="ECO:0000313" key="3">
    <source>
        <dbReference type="EMBL" id="KAK6351423.1"/>
    </source>
</evidence>
<evidence type="ECO:0000313" key="4">
    <source>
        <dbReference type="Proteomes" id="UP001313282"/>
    </source>
</evidence>
<protein>
    <submittedName>
        <fullName evidence="3">Uncharacterized protein</fullName>
    </submittedName>
</protein>
<feature type="region of interest" description="Disordered" evidence="1">
    <location>
        <begin position="18"/>
        <end position="54"/>
    </location>
</feature>
<proteinExistence type="predicted"/>
<keyword evidence="2" id="KW-0732">Signal</keyword>
<keyword evidence="4" id="KW-1185">Reference proteome</keyword>
<dbReference type="EMBL" id="JAVHNR010000002">
    <property type="protein sequence ID" value="KAK6351423.1"/>
    <property type="molecule type" value="Genomic_DNA"/>
</dbReference>
<feature type="signal peptide" evidence="2">
    <location>
        <begin position="1"/>
        <end position="18"/>
    </location>
</feature>